<dbReference type="Proteomes" id="UP000248817">
    <property type="component" value="Unassembled WGS sequence"/>
</dbReference>
<keyword evidence="4 5" id="KW-0472">Membrane</keyword>
<reference evidence="6 7" key="1">
    <citation type="submission" date="2018-02" db="EMBL/GenBank/DDBJ databases">
        <title>The genomes of Aspergillus section Nigri reveals drivers in fungal speciation.</title>
        <authorList>
            <consortium name="DOE Joint Genome Institute"/>
            <person name="Vesth T.C."/>
            <person name="Nybo J."/>
            <person name="Theobald S."/>
            <person name="Brandl J."/>
            <person name="Frisvad J.C."/>
            <person name="Nielsen K.F."/>
            <person name="Lyhne E.K."/>
            <person name="Kogle M.E."/>
            <person name="Kuo A."/>
            <person name="Riley R."/>
            <person name="Clum A."/>
            <person name="Nolan M."/>
            <person name="Lipzen A."/>
            <person name="Salamov A."/>
            <person name="Henrissat B."/>
            <person name="Wiebenga A."/>
            <person name="De vries R.P."/>
            <person name="Grigoriev I.V."/>
            <person name="Mortensen U.H."/>
            <person name="Andersen M.R."/>
            <person name="Baker S.E."/>
        </authorList>
    </citation>
    <scope>NUCLEOTIDE SEQUENCE [LARGE SCALE GENOMIC DNA]</scope>
    <source>
        <strain evidence="6 7">CBS 114.80</strain>
    </source>
</reference>
<accession>A0A2V5J144</accession>
<evidence type="ECO:0000313" key="7">
    <source>
        <dbReference type="Proteomes" id="UP000248817"/>
    </source>
</evidence>
<dbReference type="PANTHER" id="PTHR31465">
    <property type="entry name" value="PROTEIN RTA1-RELATED"/>
    <property type="match status" value="1"/>
</dbReference>
<sequence>MADSVTDLTTGCHALIDGYGTPYGYLPAFAPGVVFCTLFGLLAGVHVIQMVIYRRFWWTILFVVGCLTEVLGWAARIWTTRCPYNLNAFLIQFSTLIIAPTFFTAGIYILLGCFVQIMGQRSSFLSPRSYLWIFSACDLISIVIQAVGGGIASADSKKVNGNLDHGSNIMLAGVVFQLFSVTIFILCAWDVFYRVHRFRLSVPGASISIWRGMLIAATVCIYIRCIYRTVELGQGPGGYLLLHENYLIALDAVMMVLLVGICAVFHPGWLAPQKEFSRLSEVQLLERVDRPK</sequence>
<feature type="transmembrane region" description="Helical" evidence="5">
    <location>
        <begin position="25"/>
        <end position="44"/>
    </location>
</feature>
<feature type="transmembrane region" description="Helical" evidence="5">
    <location>
        <begin position="247"/>
        <end position="270"/>
    </location>
</feature>
<feature type="transmembrane region" description="Helical" evidence="5">
    <location>
        <begin position="56"/>
        <end position="78"/>
    </location>
</feature>
<feature type="transmembrane region" description="Helical" evidence="5">
    <location>
        <begin position="169"/>
        <end position="189"/>
    </location>
</feature>
<keyword evidence="2 5" id="KW-0812">Transmembrane</keyword>
<dbReference type="AlphaFoldDB" id="A0A2V5J144"/>
<evidence type="ECO:0000256" key="3">
    <source>
        <dbReference type="ARBA" id="ARBA00022989"/>
    </source>
</evidence>
<evidence type="ECO:0000256" key="5">
    <source>
        <dbReference type="SAM" id="Phobius"/>
    </source>
</evidence>
<feature type="transmembrane region" description="Helical" evidence="5">
    <location>
        <begin position="209"/>
        <end position="227"/>
    </location>
</feature>
<name>A0A2V5J144_9EURO</name>
<dbReference type="GO" id="GO:0005886">
    <property type="term" value="C:plasma membrane"/>
    <property type="evidence" value="ECO:0007669"/>
    <property type="project" value="TreeGrafter"/>
</dbReference>
<dbReference type="GO" id="GO:0000324">
    <property type="term" value="C:fungal-type vacuole"/>
    <property type="evidence" value="ECO:0007669"/>
    <property type="project" value="TreeGrafter"/>
</dbReference>
<evidence type="ECO:0000256" key="2">
    <source>
        <dbReference type="ARBA" id="ARBA00022692"/>
    </source>
</evidence>
<evidence type="ECO:0000256" key="4">
    <source>
        <dbReference type="ARBA" id="ARBA00023136"/>
    </source>
</evidence>
<dbReference type="InterPro" id="IPR007568">
    <property type="entry name" value="RTA1"/>
</dbReference>
<feature type="transmembrane region" description="Helical" evidence="5">
    <location>
        <begin position="90"/>
        <end position="117"/>
    </location>
</feature>
<dbReference type="Pfam" id="PF04479">
    <property type="entry name" value="RTA1"/>
    <property type="match status" value="1"/>
</dbReference>
<comment type="subcellular location">
    <subcellularLocation>
        <location evidence="1">Membrane</location>
        <topology evidence="1">Multi-pass membrane protein</topology>
    </subcellularLocation>
</comment>
<proteinExistence type="predicted"/>
<evidence type="ECO:0000256" key="1">
    <source>
        <dbReference type="ARBA" id="ARBA00004141"/>
    </source>
</evidence>
<gene>
    <name evidence="6" type="ORF">BP00DRAFT_334623</name>
</gene>
<evidence type="ECO:0000313" key="6">
    <source>
        <dbReference type="EMBL" id="PYI35370.1"/>
    </source>
</evidence>
<feature type="transmembrane region" description="Helical" evidence="5">
    <location>
        <begin position="129"/>
        <end position="149"/>
    </location>
</feature>
<keyword evidence="3 5" id="KW-1133">Transmembrane helix</keyword>
<keyword evidence="7" id="KW-1185">Reference proteome</keyword>
<dbReference type="EMBL" id="KZ825470">
    <property type="protein sequence ID" value="PYI35370.1"/>
    <property type="molecule type" value="Genomic_DNA"/>
</dbReference>
<organism evidence="6 7">
    <name type="scientific">Aspergillus indologenus CBS 114.80</name>
    <dbReference type="NCBI Taxonomy" id="1450541"/>
    <lineage>
        <taxon>Eukaryota</taxon>
        <taxon>Fungi</taxon>
        <taxon>Dikarya</taxon>
        <taxon>Ascomycota</taxon>
        <taxon>Pezizomycotina</taxon>
        <taxon>Eurotiomycetes</taxon>
        <taxon>Eurotiomycetidae</taxon>
        <taxon>Eurotiales</taxon>
        <taxon>Aspergillaceae</taxon>
        <taxon>Aspergillus</taxon>
        <taxon>Aspergillus subgen. Circumdati</taxon>
    </lineage>
</organism>
<protein>
    <submittedName>
        <fullName evidence="6">RTA1-domain-containing protein</fullName>
    </submittedName>
</protein>
<dbReference type="PANTHER" id="PTHR31465:SF11">
    <property type="entry name" value="DOMAIN PROTEIN, PUTATIVE (AFU_ORTHOLOGUE AFUA_3G10770)-RELATED"/>
    <property type="match status" value="1"/>
</dbReference>